<feature type="domain" description="Oxo-4-hydroxy-4-carboxy-5-ureidoimidazoline decarboxylase" evidence="14">
    <location>
        <begin position="45"/>
        <end position="201"/>
    </location>
</feature>
<dbReference type="Ensembl" id="ENSSSCT00070019772.1">
    <property type="protein sequence ID" value="ENSSSCP00070016436.1"/>
    <property type="gene ID" value="ENSSSCG00070010174.1"/>
</dbReference>
<keyword evidence="7" id="KW-0659">Purine metabolism</keyword>
<name>A0A4X1TMK5_PIG</name>
<evidence type="ECO:0000256" key="4">
    <source>
        <dbReference type="ARBA" id="ARBA00004754"/>
    </source>
</evidence>
<evidence type="ECO:0000256" key="5">
    <source>
        <dbReference type="ARBA" id="ARBA00005793"/>
    </source>
</evidence>
<accession>A0A4X1TMK5</accession>
<feature type="region of interest" description="Disordered" evidence="13">
    <location>
        <begin position="12"/>
        <end position="35"/>
    </location>
</feature>
<evidence type="ECO:0000256" key="8">
    <source>
        <dbReference type="ARBA" id="ARBA00022793"/>
    </source>
</evidence>
<reference evidence="15 16" key="1">
    <citation type="submission" date="2017-08" db="EMBL/GenBank/DDBJ databases">
        <title>USMARCv1.0.</title>
        <authorList>
            <person name="Hannum G.I."/>
            <person name="Koren S."/>
            <person name="Schroeder S.G."/>
            <person name="Chin S.C."/>
            <person name="Nonneman D.J."/>
            <person name="Becker S.A."/>
            <person name="Rosen B.D."/>
            <person name="Bickhart D.M."/>
            <person name="Putnam N.H."/>
            <person name="Green R.E."/>
            <person name="Tuggle C.K."/>
            <person name="Liu H."/>
            <person name="Rohrer G.A."/>
            <person name="Warr A."/>
            <person name="Hall R."/>
            <person name="Kim K."/>
            <person name="Hume D.A."/>
            <person name="Talbot R."/>
            <person name="Chow W."/>
            <person name="Howe K."/>
            <person name="Schwartz A.S."/>
            <person name="Watson M."/>
            <person name="Archibald A.L."/>
            <person name="Phillippy A.M."/>
            <person name="Smith T.P.L."/>
        </authorList>
    </citation>
    <scope>NUCLEOTIDE SEQUENCE [LARGE SCALE GENOMIC DNA]</scope>
</reference>
<dbReference type="Pfam" id="PF09349">
    <property type="entry name" value="OHCU_decarbox"/>
    <property type="match status" value="1"/>
</dbReference>
<comment type="subcellular location">
    <subcellularLocation>
        <location evidence="3">Peroxisome</location>
    </subcellularLocation>
</comment>
<keyword evidence="10" id="KW-0456">Lyase</keyword>
<dbReference type="GO" id="GO:0005777">
    <property type="term" value="C:peroxisome"/>
    <property type="evidence" value="ECO:0007669"/>
    <property type="project" value="UniProtKB-SubCell"/>
</dbReference>
<dbReference type="Gene3D" id="1.10.3330.10">
    <property type="entry name" value="Oxo-4-hydroxy-4-carboxy-5-ureidoimidazoline decarboxylase"/>
    <property type="match status" value="1"/>
</dbReference>
<protein>
    <recommendedName>
        <fullName evidence="6">2-oxo-4-hydroxy-4-carboxy-5-ureidoimidazoline decarboxylase</fullName>
        <ecNumber evidence="6">4.1.1.97</ecNumber>
    </recommendedName>
    <alternativeName>
        <fullName evidence="12">Parahox neighbor</fullName>
    </alternativeName>
    <alternativeName>
        <fullName evidence="11">Ureidoimidazoline (2-oxo-4-hydroxy-4-carboxy-5-) decarboxylase</fullName>
    </alternativeName>
</protein>
<evidence type="ECO:0000256" key="13">
    <source>
        <dbReference type="SAM" id="MobiDB-lite"/>
    </source>
</evidence>
<evidence type="ECO:0000313" key="15">
    <source>
        <dbReference type="Ensembl" id="ENSSSCP00070016436.1"/>
    </source>
</evidence>
<sequence length="259" mass="27629">MPSCCCIKNKPVRSANSSWGAEPPRSPRGEPRPAGTAAMDIEKVNSMDFGEFVDVFGNVIERCPLIAAAVWSQRPFSGLEDLEKHLFAIIDALPPSGQEGILRCHPDLAGRELLRGALTAESLREQSGAGLTSLGAAERLRLAELNAQYRARFGFPFVLAARLRGREAVPRELARRLQCPPAQELRAALAEVKKIGRLRLADLLAATPPRGSGAPAGAPGPGRAAGRARGAWSGVHAGAQRRGEPSPSVRLPARARFAQ</sequence>
<keyword evidence="8" id="KW-0210">Decarboxylase</keyword>
<dbReference type="InterPro" id="IPR036778">
    <property type="entry name" value="OHCU_decarboxylase_sf"/>
</dbReference>
<evidence type="ECO:0000313" key="16">
    <source>
        <dbReference type="Proteomes" id="UP000314985"/>
    </source>
</evidence>
<keyword evidence="9" id="KW-0576">Peroxisome</keyword>
<comment type="pathway">
    <text evidence="4">Purine metabolism; urate degradation; (S)-allantoin from urate: step 3/3.</text>
</comment>
<dbReference type="AlphaFoldDB" id="A0A4X1TMK5"/>
<reference evidence="15" key="2">
    <citation type="submission" date="2025-08" db="UniProtKB">
        <authorList>
            <consortium name="Ensembl"/>
        </authorList>
    </citation>
    <scope>IDENTIFICATION</scope>
</reference>
<dbReference type="PANTHER" id="PTHR43466:SF1">
    <property type="entry name" value="2-OXO-4-HYDROXY-4-CARBOXY-5-UREIDOIMIDAZOLINE DECARBOXYLASE-RELATED"/>
    <property type="match status" value="1"/>
</dbReference>
<evidence type="ECO:0000256" key="9">
    <source>
        <dbReference type="ARBA" id="ARBA00023140"/>
    </source>
</evidence>
<dbReference type="Proteomes" id="UP000314985">
    <property type="component" value="Chromosome 11"/>
</dbReference>
<evidence type="ECO:0000256" key="11">
    <source>
        <dbReference type="ARBA" id="ARBA00030624"/>
    </source>
</evidence>
<dbReference type="PANTHER" id="PTHR43466">
    <property type="entry name" value="2-OXO-4-HYDROXY-4-CARBOXY-5-UREIDOIMIDAZOLINE DECARBOXYLASE-RELATED"/>
    <property type="match status" value="1"/>
</dbReference>
<dbReference type="SUPFAM" id="SSF158694">
    <property type="entry name" value="UraD-Like"/>
    <property type="match status" value="1"/>
</dbReference>
<comment type="similarity">
    <text evidence="5">Belongs to the OHCU decarboxylase family.</text>
</comment>
<evidence type="ECO:0000256" key="10">
    <source>
        <dbReference type="ARBA" id="ARBA00023239"/>
    </source>
</evidence>
<evidence type="ECO:0000256" key="12">
    <source>
        <dbReference type="ARBA" id="ARBA00032116"/>
    </source>
</evidence>
<dbReference type="GO" id="GO:0051997">
    <property type="term" value="F:2-oxo-4-hydroxy-4-carboxy-5-ureidoimidazoline decarboxylase activity"/>
    <property type="evidence" value="ECO:0007669"/>
    <property type="project" value="UniProtKB-EC"/>
</dbReference>
<dbReference type="InterPro" id="IPR017580">
    <property type="entry name" value="OHCU_decarboxylase-1"/>
</dbReference>
<dbReference type="InterPro" id="IPR018020">
    <property type="entry name" value="OHCU_decarboxylase"/>
</dbReference>
<dbReference type="FunFam" id="1.10.3330.10:FF:000001">
    <property type="entry name" value="2-oxo-4-hydroxy-4-carboxy-5-ureidoimidazoline decarboxylase"/>
    <property type="match status" value="1"/>
</dbReference>
<dbReference type="GO" id="GO:0019628">
    <property type="term" value="P:urate catabolic process"/>
    <property type="evidence" value="ECO:0007669"/>
    <property type="project" value="UniProtKB-UniPathway"/>
</dbReference>
<evidence type="ECO:0000256" key="7">
    <source>
        <dbReference type="ARBA" id="ARBA00022631"/>
    </source>
</evidence>
<evidence type="ECO:0000259" key="14">
    <source>
        <dbReference type="Pfam" id="PF09349"/>
    </source>
</evidence>
<organism evidence="15 16">
    <name type="scientific">Sus scrofa</name>
    <name type="common">Pig</name>
    <dbReference type="NCBI Taxonomy" id="9823"/>
    <lineage>
        <taxon>Eukaryota</taxon>
        <taxon>Metazoa</taxon>
        <taxon>Chordata</taxon>
        <taxon>Craniata</taxon>
        <taxon>Vertebrata</taxon>
        <taxon>Euteleostomi</taxon>
        <taxon>Mammalia</taxon>
        <taxon>Eutheria</taxon>
        <taxon>Laurasiatheria</taxon>
        <taxon>Artiodactyla</taxon>
        <taxon>Suina</taxon>
        <taxon>Suidae</taxon>
        <taxon>Sus</taxon>
    </lineage>
</organism>
<comment type="function">
    <text evidence="2">Catalyzes the stereoselective decarboxylation of 2-oxo-4-hydroxy-4-carboxy-5-ureidoimidazoline (OHCU) to (S)-allantoin.</text>
</comment>
<dbReference type="EC" id="4.1.1.97" evidence="6"/>
<proteinExistence type="inferred from homology"/>
<evidence type="ECO:0000256" key="6">
    <source>
        <dbReference type="ARBA" id="ARBA00012257"/>
    </source>
</evidence>
<dbReference type="GO" id="GO:0006144">
    <property type="term" value="P:purine nucleobase metabolic process"/>
    <property type="evidence" value="ECO:0007669"/>
    <property type="project" value="UniProtKB-KW"/>
</dbReference>
<dbReference type="GO" id="GO:0000255">
    <property type="term" value="P:allantoin metabolic process"/>
    <property type="evidence" value="ECO:0007669"/>
    <property type="project" value="InterPro"/>
</dbReference>
<feature type="region of interest" description="Disordered" evidence="13">
    <location>
        <begin position="207"/>
        <end position="259"/>
    </location>
</feature>
<evidence type="ECO:0000256" key="3">
    <source>
        <dbReference type="ARBA" id="ARBA00004275"/>
    </source>
</evidence>
<evidence type="ECO:0000256" key="2">
    <source>
        <dbReference type="ARBA" id="ARBA00002506"/>
    </source>
</evidence>
<evidence type="ECO:0000256" key="1">
    <source>
        <dbReference type="ARBA" id="ARBA00001163"/>
    </source>
</evidence>
<dbReference type="NCBIfam" id="TIGR03164">
    <property type="entry name" value="UHCUDC"/>
    <property type="match status" value="1"/>
</dbReference>
<dbReference type="UniPathway" id="UPA00394">
    <property type="reaction ID" value="UER00652"/>
</dbReference>
<comment type="catalytic activity">
    <reaction evidence="1">
        <text>5-hydroxy-2-oxo-4-ureido-2,5-dihydro-1H-imidazole-5-carboxylate + H(+) = (S)-allantoin + CO2</text>
        <dbReference type="Rhea" id="RHEA:26301"/>
        <dbReference type="ChEBI" id="CHEBI:15378"/>
        <dbReference type="ChEBI" id="CHEBI:15678"/>
        <dbReference type="ChEBI" id="CHEBI:16526"/>
        <dbReference type="ChEBI" id="CHEBI:58639"/>
        <dbReference type="EC" id="4.1.1.97"/>
    </reaction>
</comment>
<feature type="compositionally biased region" description="Low complexity" evidence="13">
    <location>
        <begin position="207"/>
        <end position="231"/>
    </location>
</feature>